<evidence type="ECO:0000313" key="3">
    <source>
        <dbReference type="EMBL" id="KAF4507224.1"/>
    </source>
</evidence>
<feature type="chain" id="PRO_5034824658" description="Extracellular serine-rich protein" evidence="2">
    <location>
        <begin position="18"/>
        <end position="207"/>
    </location>
</feature>
<evidence type="ECO:0008006" key="5">
    <source>
        <dbReference type="Google" id="ProtNLM"/>
    </source>
</evidence>
<feature type="signal peptide" evidence="2">
    <location>
        <begin position="1"/>
        <end position="17"/>
    </location>
</feature>
<evidence type="ECO:0000313" key="4">
    <source>
        <dbReference type="Proteomes" id="UP000557566"/>
    </source>
</evidence>
<gene>
    <name evidence="3" type="ORF">G6O67_005886</name>
</gene>
<name>A0A8H4LXB6_9HYPO</name>
<dbReference type="Proteomes" id="UP000557566">
    <property type="component" value="Unassembled WGS sequence"/>
</dbReference>
<keyword evidence="2" id="KW-0732">Signal</keyword>
<organism evidence="3 4">
    <name type="scientific">Ophiocordyceps sinensis</name>
    <dbReference type="NCBI Taxonomy" id="72228"/>
    <lineage>
        <taxon>Eukaryota</taxon>
        <taxon>Fungi</taxon>
        <taxon>Dikarya</taxon>
        <taxon>Ascomycota</taxon>
        <taxon>Pezizomycotina</taxon>
        <taxon>Sordariomycetes</taxon>
        <taxon>Hypocreomycetidae</taxon>
        <taxon>Hypocreales</taxon>
        <taxon>Ophiocordycipitaceae</taxon>
        <taxon>Ophiocordyceps</taxon>
    </lineage>
</organism>
<evidence type="ECO:0000256" key="2">
    <source>
        <dbReference type="SAM" id="SignalP"/>
    </source>
</evidence>
<accession>A0A8H4LXB6</accession>
<dbReference type="InterPro" id="IPR008972">
    <property type="entry name" value="Cupredoxin"/>
</dbReference>
<dbReference type="Gene3D" id="2.60.40.420">
    <property type="entry name" value="Cupredoxins - blue copper proteins"/>
    <property type="match status" value="1"/>
</dbReference>
<protein>
    <recommendedName>
        <fullName evidence="5">Extracellular serine-rich protein</fullName>
    </recommendedName>
</protein>
<keyword evidence="4" id="KW-1185">Reference proteome</keyword>
<evidence type="ECO:0000256" key="1">
    <source>
        <dbReference type="SAM" id="MobiDB-lite"/>
    </source>
</evidence>
<reference evidence="3 4" key="1">
    <citation type="journal article" date="2020" name="Genome Biol. Evol.">
        <title>A new high-quality draft genome assembly of the Chinese cordyceps Ophiocordyceps sinensis.</title>
        <authorList>
            <person name="Shu R."/>
            <person name="Zhang J."/>
            <person name="Meng Q."/>
            <person name="Zhang H."/>
            <person name="Zhou G."/>
            <person name="Li M."/>
            <person name="Wu P."/>
            <person name="Zhao Y."/>
            <person name="Chen C."/>
            <person name="Qin Q."/>
        </authorList>
    </citation>
    <scope>NUCLEOTIDE SEQUENCE [LARGE SCALE GENOMIC DNA]</scope>
    <source>
        <strain evidence="3 4">IOZ07</strain>
    </source>
</reference>
<dbReference type="InterPro" id="IPR052953">
    <property type="entry name" value="Ser-rich/MCO-related"/>
</dbReference>
<feature type="region of interest" description="Disordered" evidence="1">
    <location>
        <begin position="143"/>
        <end position="168"/>
    </location>
</feature>
<proteinExistence type="predicted"/>
<dbReference type="SUPFAM" id="SSF49503">
    <property type="entry name" value="Cupredoxins"/>
    <property type="match status" value="1"/>
</dbReference>
<dbReference type="CDD" id="cd00920">
    <property type="entry name" value="Cupredoxin"/>
    <property type="match status" value="1"/>
</dbReference>
<dbReference type="PANTHER" id="PTHR34883:SF17">
    <property type="entry name" value="CUPREDOXIN"/>
    <property type="match status" value="1"/>
</dbReference>
<dbReference type="OrthoDB" id="2331100at2759"/>
<dbReference type="EMBL" id="JAAVMX010000006">
    <property type="protein sequence ID" value="KAF4507224.1"/>
    <property type="molecule type" value="Genomic_DNA"/>
</dbReference>
<sequence length="207" mass="21547">MQVTFLAVAALLGVAHGQASTPLHVVNVGKDPMTNTTGLSFYPSNLQAKVGDRVQFQYWGSRSNHTVTESTFDRPCTPKAGGINSGFQPVNEAEGRIPLFTITINDTTPKWFYCAQGRHCQSGMVMVINEDASRNATRTLNTYKSDSARALQSPDSGTSAGTGVISGGTSGTTNAPAASASANGASSLSVAVPATMLLVLGSAFMLL</sequence>
<comment type="caution">
    <text evidence="3">The sequence shown here is derived from an EMBL/GenBank/DDBJ whole genome shotgun (WGS) entry which is preliminary data.</text>
</comment>
<dbReference type="AlphaFoldDB" id="A0A8H4LXB6"/>
<dbReference type="PANTHER" id="PTHR34883">
    <property type="entry name" value="SERINE-RICH PROTEIN, PUTATIVE-RELATED-RELATED"/>
    <property type="match status" value="1"/>
</dbReference>